<dbReference type="Pfam" id="PF09844">
    <property type="entry name" value="DUF2071"/>
    <property type="match status" value="1"/>
</dbReference>
<reference evidence="1 2" key="1">
    <citation type="submission" date="2019-02" db="EMBL/GenBank/DDBJ databases">
        <title>Deep-cultivation of Planctomycetes and their phenomic and genomic characterization uncovers novel biology.</title>
        <authorList>
            <person name="Wiegand S."/>
            <person name="Jogler M."/>
            <person name="Boedeker C."/>
            <person name="Pinto D."/>
            <person name="Vollmers J."/>
            <person name="Rivas-Marin E."/>
            <person name="Kohn T."/>
            <person name="Peeters S.H."/>
            <person name="Heuer A."/>
            <person name="Rast P."/>
            <person name="Oberbeckmann S."/>
            <person name="Bunk B."/>
            <person name="Jeske O."/>
            <person name="Meyerdierks A."/>
            <person name="Storesund J.E."/>
            <person name="Kallscheuer N."/>
            <person name="Luecker S."/>
            <person name="Lage O.M."/>
            <person name="Pohl T."/>
            <person name="Merkel B.J."/>
            <person name="Hornburger P."/>
            <person name="Mueller R.-W."/>
            <person name="Bruemmer F."/>
            <person name="Labrenz M."/>
            <person name="Spormann A.M."/>
            <person name="Op den Camp H."/>
            <person name="Overmann J."/>
            <person name="Amann R."/>
            <person name="Jetten M.S.M."/>
            <person name="Mascher T."/>
            <person name="Medema M.H."/>
            <person name="Devos D.P."/>
            <person name="Kaster A.-K."/>
            <person name="Ovreas L."/>
            <person name="Rohde M."/>
            <person name="Galperin M.Y."/>
            <person name="Jogler C."/>
        </authorList>
    </citation>
    <scope>NUCLEOTIDE SEQUENCE [LARGE SCALE GENOMIC DNA]</scope>
    <source>
        <strain evidence="1 2">Pla85_3_4</strain>
    </source>
</reference>
<sequence length="249" mass="28671">MHSAFSQTDHRPWKAPASPWTWRQSWRDLLFMHWPVPADVLRSCVPREVELQEFDGSAWIGIVPFRMAGVMRRPLPDMPWISAFPEINVRTYVETEGKPGVWFLSLDATNPLAIWAASRFFYLPYYRAQMSLKQEGDTYHYYSRRTQGDAAFEATWRPTGDVYASQPGTLESWLTERYCLYAQSPDGRILRNEVQHVPWPLQPAAATITNNTMLSPWNIDLPDSPPLLHFAKRLDVVVWNAEVCPTSAG</sequence>
<proteinExistence type="predicted"/>
<protein>
    <recommendedName>
        <fullName evidence="3">DUF2071 domain-containing protein</fullName>
    </recommendedName>
</protein>
<dbReference type="KEGG" id="lcre:Pla8534_39180"/>
<dbReference type="OrthoDB" id="150993at2"/>
<name>A0A518DW93_9BACT</name>
<dbReference type="EMBL" id="CP036433">
    <property type="protein sequence ID" value="QDU96099.1"/>
    <property type="molecule type" value="Genomic_DNA"/>
</dbReference>
<dbReference type="InterPro" id="IPR023375">
    <property type="entry name" value="ADC_dom_sf"/>
</dbReference>
<dbReference type="PANTHER" id="PTHR39186">
    <property type="entry name" value="DUF2071 FAMILY PROTEIN"/>
    <property type="match status" value="1"/>
</dbReference>
<evidence type="ECO:0008006" key="3">
    <source>
        <dbReference type="Google" id="ProtNLM"/>
    </source>
</evidence>
<dbReference type="PANTHER" id="PTHR39186:SF1">
    <property type="entry name" value="DUF2071 DOMAIN-CONTAINING PROTEIN"/>
    <property type="match status" value="1"/>
</dbReference>
<evidence type="ECO:0000313" key="2">
    <source>
        <dbReference type="Proteomes" id="UP000317648"/>
    </source>
</evidence>
<dbReference type="InterPro" id="IPR018644">
    <property type="entry name" value="DUF2071"/>
</dbReference>
<accession>A0A518DW93</accession>
<keyword evidence="2" id="KW-1185">Reference proteome</keyword>
<dbReference type="SUPFAM" id="SSF160104">
    <property type="entry name" value="Acetoacetate decarboxylase-like"/>
    <property type="match status" value="1"/>
</dbReference>
<dbReference type="Gene3D" id="2.40.400.10">
    <property type="entry name" value="Acetoacetate decarboxylase-like"/>
    <property type="match status" value="1"/>
</dbReference>
<organism evidence="1 2">
    <name type="scientific">Lignipirellula cremea</name>
    <dbReference type="NCBI Taxonomy" id="2528010"/>
    <lineage>
        <taxon>Bacteria</taxon>
        <taxon>Pseudomonadati</taxon>
        <taxon>Planctomycetota</taxon>
        <taxon>Planctomycetia</taxon>
        <taxon>Pirellulales</taxon>
        <taxon>Pirellulaceae</taxon>
        <taxon>Lignipirellula</taxon>
    </lineage>
</organism>
<gene>
    <name evidence="1" type="ORF">Pla8534_39180</name>
</gene>
<evidence type="ECO:0000313" key="1">
    <source>
        <dbReference type="EMBL" id="QDU96099.1"/>
    </source>
</evidence>
<dbReference type="RefSeq" id="WP_145054770.1">
    <property type="nucleotide sequence ID" value="NZ_CP036433.1"/>
</dbReference>
<dbReference type="Proteomes" id="UP000317648">
    <property type="component" value="Chromosome"/>
</dbReference>
<dbReference type="AlphaFoldDB" id="A0A518DW93"/>